<dbReference type="KEGG" id="sva:SVA_2763"/>
<dbReference type="Pfam" id="PF08897">
    <property type="entry name" value="DUF1841"/>
    <property type="match status" value="1"/>
</dbReference>
<protein>
    <recommendedName>
        <fullName evidence="3">DUF1841 domain-containing protein</fullName>
    </recommendedName>
</protein>
<gene>
    <name evidence="1" type="ORF">SVA_2763</name>
</gene>
<proteinExistence type="predicted"/>
<evidence type="ECO:0000313" key="1">
    <source>
        <dbReference type="EMBL" id="BAU49311.1"/>
    </source>
</evidence>
<dbReference type="OrthoDB" id="9789432at2"/>
<evidence type="ECO:0000313" key="2">
    <source>
        <dbReference type="Proteomes" id="UP000218899"/>
    </source>
</evidence>
<dbReference type="EMBL" id="AP014936">
    <property type="protein sequence ID" value="BAU49311.1"/>
    <property type="molecule type" value="Genomic_DNA"/>
</dbReference>
<dbReference type="AlphaFoldDB" id="A0A1B4VCI6"/>
<evidence type="ECO:0008006" key="3">
    <source>
        <dbReference type="Google" id="ProtNLM"/>
    </source>
</evidence>
<sequence>MYGTDRAGLREVFFRAWRRHRANEPLEGVERLVVDVALRHPEYHRFLDHPEAHADRDFPAGLGETNPFMHLAMHLAIEEGLAIDQPRGMRERYRTLRQKLPDDHAVQHAIMDCLAEMLWRAQRAGTPPEDAGFLDCLERLERGVR</sequence>
<dbReference type="RefSeq" id="WP_096461731.1">
    <property type="nucleotide sequence ID" value="NZ_AP014936.1"/>
</dbReference>
<accession>A0A1B4VCI6</accession>
<organism evidence="1 2">
    <name type="scientific">Sulfurifustis variabilis</name>
    <dbReference type="NCBI Taxonomy" id="1675686"/>
    <lineage>
        <taxon>Bacteria</taxon>
        <taxon>Pseudomonadati</taxon>
        <taxon>Pseudomonadota</taxon>
        <taxon>Gammaproteobacteria</taxon>
        <taxon>Acidiferrobacterales</taxon>
        <taxon>Acidiferrobacteraceae</taxon>
        <taxon>Sulfurifustis</taxon>
    </lineage>
</organism>
<name>A0A1B4VCI6_9GAMM</name>
<reference evidence="1 2" key="1">
    <citation type="submission" date="2015-08" db="EMBL/GenBank/DDBJ databases">
        <title>Complete genome sequence of Sulfurifustis variabilis.</title>
        <authorList>
            <person name="Miura A."/>
            <person name="Kojima H."/>
            <person name="Fukui M."/>
        </authorList>
    </citation>
    <scope>NUCLEOTIDE SEQUENCE [LARGE SCALE GENOMIC DNA]</scope>
    <source>
        <strain evidence="2">skN76</strain>
    </source>
</reference>
<keyword evidence="2" id="KW-1185">Reference proteome</keyword>
<dbReference type="Proteomes" id="UP000218899">
    <property type="component" value="Chromosome"/>
</dbReference>
<dbReference type="InterPro" id="IPR014993">
    <property type="entry name" value="DUF1841"/>
</dbReference>